<dbReference type="AlphaFoldDB" id="A0A7W7FXH6"/>
<proteinExistence type="predicted"/>
<keyword evidence="1" id="KW-0808">Transferase</keyword>
<evidence type="ECO:0000256" key="5">
    <source>
        <dbReference type="SAM" id="Phobius"/>
    </source>
</evidence>
<dbReference type="InterPro" id="IPR017205">
    <property type="entry name" value="Sig_transdc_His_kinase_ChrS"/>
</dbReference>
<evidence type="ECO:0000259" key="6">
    <source>
        <dbReference type="PROSITE" id="PS50109"/>
    </source>
</evidence>
<evidence type="ECO:0000256" key="1">
    <source>
        <dbReference type="ARBA" id="ARBA00022679"/>
    </source>
</evidence>
<feature type="domain" description="Histidine kinase" evidence="6">
    <location>
        <begin position="323"/>
        <end position="415"/>
    </location>
</feature>
<evidence type="ECO:0000256" key="2">
    <source>
        <dbReference type="ARBA" id="ARBA00022777"/>
    </source>
</evidence>
<feature type="transmembrane region" description="Helical" evidence="5">
    <location>
        <begin position="81"/>
        <end position="105"/>
    </location>
</feature>
<dbReference type="Pfam" id="PF07730">
    <property type="entry name" value="HisKA_3"/>
    <property type="match status" value="1"/>
</dbReference>
<accession>A0A7W7FXH6</accession>
<dbReference type="PROSITE" id="PS50109">
    <property type="entry name" value="HIS_KIN"/>
    <property type="match status" value="1"/>
</dbReference>
<protein>
    <submittedName>
        <fullName evidence="7">Signal transduction histidine kinase</fullName>
    </submittedName>
</protein>
<feature type="transmembrane region" description="Helical" evidence="5">
    <location>
        <begin position="43"/>
        <end position="61"/>
    </location>
</feature>
<dbReference type="PANTHER" id="PTHR24421">
    <property type="entry name" value="NITRATE/NITRITE SENSOR PROTEIN NARX-RELATED"/>
    <property type="match status" value="1"/>
</dbReference>
<feature type="coiled-coil region" evidence="4">
    <location>
        <begin position="165"/>
        <end position="202"/>
    </location>
</feature>
<dbReference type="PANTHER" id="PTHR24421:SF62">
    <property type="entry name" value="SENSORY TRANSDUCTION HISTIDINE KINASE"/>
    <property type="match status" value="1"/>
</dbReference>
<dbReference type="InterPro" id="IPR011712">
    <property type="entry name" value="Sig_transdc_His_kin_sub3_dim/P"/>
</dbReference>
<dbReference type="RefSeq" id="WP_239093674.1">
    <property type="nucleotide sequence ID" value="NZ_BOMC01000081.1"/>
</dbReference>
<dbReference type="Gene3D" id="1.20.5.1930">
    <property type="match status" value="1"/>
</dbReference>
<dbReference type="PIRSF" id="PIRSF037434">
    <property type="entry name" value="STHK_ChrS"/>
    <property type="match status" value="1"/>
</dbReference>
<dbReference type="SMART" id="SM00387">
    <property type="entry name" value="HATPase_c"/>
    <property type="match status" value="1"/>
</dbReference>
<dbReference type="InterPro" id="IPR005467">
    <property type="entry name" value="His_kinase_dom"/>
</dbReference>
<dbReference type="GO" id="GO:0000155">
    <property type="term" value="F:phosphorelay sensor kinase activity"/>
    <property type="evidence" value="ECO:0007669"/>
    <property type="project" value="InterPro"/>
</dbReference>
<dbReference type="InterPro" id="IPR003594">
    <property type="entry name" value="HATPase_dom"/>
</dbReference>
<keyword evidence="5" id="KW-0472">Membrane</keyword>
<evidence type="ECO:0000256" key="4">
    <source>
        <dbReference type="SAM" id="Coils"/>
    </source>
</evidence>
<dbReference type="InterPro" id="IPR036890">
    <property type="entry name" value="HATPase_C_sf"/>
</dbReference>
<reference evidence="7 8" key="1">
    <citation type="submission" date="2020-08" db="EMBL/GenBank/DDBJ databases">
        <title>Sequencing the genomes of 1000 actinobacteria strains.</title>
        <authorList>
            <person name="Klenk H.-P."/>
        </authorList>
    </citation>
    <scope>NUCLEOTIDE SEQUENCE [LARGE SCALE GENOMIC DNA]</scope>
    <source>
        <strain evidence="7 8">DSM 45518</strain>
    </source>
</reference>
<dbReference type="Pfam" id="PF02518">
    <property type="entry name" value="HATPase_c"/>
    <property type="match status" value="1"/>
</dbReference>
<dbReference type="CDD" id="cd16917">
    <property type="entry name" value="HATPase_UhpB-NarQ-NarX-like"/>
    <property type="match status" value="1"/>
</dbReference>
<dbReference type="EMBL" id="JACHMF010000001">
    <property type="protein sequence ID" value="MBB4689948.1"/>
    <property type="molecule type" value="Genomic_DNA"/>
</dbReference>
<dbReference type="Gene3D" id="3.30.565.10">
    <property type="entry name" value="Histidine kinase-like ATPase, C-terminal domain"/>
    <property type="match status" value="1"/>
</dbReference>
<keyword evidence="5" id="KW-0812">Transmembrane</keyword>
<dbReference type="SUPFAM" id="SSF55874">
    <property type="entry name" value="ATPase domain of HSP90 chaperone/DNA topoisomerase II/histidine kinase"/>
    <property type="match status" value="1"/>
</dbReference>
<evidence type="ECO:0000256" key="3">
    <source>
        <dbReference type="ARBA" id="ARBA00023012"/>
    </source>
</evidence>
<comment type="caution">
    <text evidence="7">The sequence shown here is derived from an EMBL/GenBank/DDBJ whole genome shotgun (WGS) entry which is preliminary data.</text>
</comment>
<gene>
    <name evidence="7" type="ORF">BKA14_000096</name>
</gene>
<keyword evidence="3" id="KW-0902">Two-component regulatory system</keyword>
<organism evidence="7 8">
    <name type="scientific">Paractinoplanes abujensis</name>
    <dbReference type="NCBI Taxonomy" id="882441"/>
    <lineage>
        <taxon>Bacteria</taxon>
        <taxon>Bacillati</taxon>
        <taxon>Actinomycetota</taxon>
        <taxon>Actinomycetes</taxon>
        <taxon>Micromonosporales</taxon>
        <taxon>Micromonosporaceae</taxon>
        <taxon>Paractinoplanes</taxon>
    </lineage>
</organism>
<dbReference type="GO" id="GO:0016020">
    <property type="term" value="C:membrane"/>
    <property type="evidence" value="ECO:0007669"/>
    <property type="project" value="InterPro"/>
</dbReference>
<sequence>MTNPGTKLDRRWELALRWHPYYLLATSVLLASSQLDLTPGTDQRLITVAVIVAAVVLQLWWDRARRFRTGPDTASATYFALRWLISAVLTALNPFFAFYVATGYIDNTVLLRGRRWQAAGTFAHSLPMAAAQAGGLPFSDTGQWIIFFGLLLANNVLLTMIAHFVQNEEERSEARAATIAELERANTALEAAIEENASLHAQLLLQAREAGVLEERRRLAAEIHDTIAQGLTGIITQLQAVIGTSDPVAAREHHDRAAELARHSLGEARRSVHNLAPLSLAHDTLPQALRSTVVQWAERHHTRAEFTLTGTVLDLPDETAAAILRITQEALANAAKHAGASRVGVTLSYMNDEVTLDIRDDGSGFDPQRLPRRDWTGGFGLEGMRTRAEQNSGSLTVESEPGYGTAVSARLPVRRQE</sequence>
<keyword evidence="4" id="KW-0175">Coiled coil</keyword>
<keyword evidence="8" id="KW-1185">Reference proteome</keyword>
<evidence type="ECO:0000313" key="8">
    <source>
        <dbReference type="Proteomes" id="UP000542742"/>
    </source>
</evidence>
<keyword evidence="5" id="KW-1133">Transmembrane helix</keyword>
<name>A0A7W7FXH6_9ACTN</name>
<feature type="transmembrane region" description="Helical" evidence="5">
    <location>
        <begin position="144"/>
        <end position="165"/>
    </location>
</feature>
<evidence type="ECO:0000313" key="7">
    <source>
        <dbReference type="EMBL" id="MBB4689948.1"/>
    </source>
</evidence>
<feature type="transmembrane region" description="Helical" evidence="5">
    <location>
        <begin position="21"/>
        <end position="37"/>
    </location>
</feature>
<dbReference type="GO" id="GO:0046983">
    <property type="term" value="F:protein dimerization activity"/>
    <property type="evidence" value="ECO:0007669"/>
    <property type="project" value="InterPro"/>
</dbReference>
<dbReference type="Proteomes" id="UP000542742">
    <property type="component" value="Unassembled WGS sequence"/>
</dbReference>
<dbReference type="InterPro" id="IPR050482">
    <property type="entry name" value="Sensor_HK_TwoCompSys"/>
</dbReference>
<keyword evidence="2 7" id="KW-0418">Kinase</keyword>